<evidence type="ECO:0000256" key="7">
    <source>
        <dbReference type="ARBA" id="ARBA00023136"/>
    </source>
</evidence>
<dbReference type="InterPro" id="IPR007227">
    <property type="entry name" value="Cell_shape_determining_MreD"/>
</dbReference>
<keyword evidence="3" id="KW-1003">Cell membrane</keyword>
<name>W4QEX7_9BACI</name>
<accession>W4QEX7</accession>
<feature type="transmembrane region" description="Helical" evidence="8">
    <location>
        <begin position="6"/>
        <end position="25"/>
    </location>
</feature>
<feature type="transmembrane region" description="Helical" evidence="8">
    <location>
        <begin position="71"/>
        <end position="93"/>
    </location>
</feature>
<organism evidence="9 10">
    <name type="scientific">Halalkalibacter hemicellulosilyticusJCM 9152</name>
    <dbReference type="NCBI Taxonomy" id="1236971"/>
    <lineage>
        <taxon>Bacteria</taxon>
        <taxon>Bacillati</taxon>
        <taxon>Bacillota</taxon>
        <taxon>Bacilli</taxon>
        <taxon>Bacillales</taxon>
        <taxon>Bacillaceae</taxon>
        <taxon>Halalkalibacter</taxon>
    </lineage>
</organism>
<keyword evidence="10" id="KW-1185">Reference proteome</keyword>
<dbReference type="GO" id="GO:0005886">
    <property type="term" value="C:plasma membrane"/>
    <property type="evidence" value="ECO:0007669"/>
    <property type="project" value="UniProtKB-SubCell"/>
</dbReference>
<dbReference type="EMBL" id="BAUU01000009">
    <property type="protein sequence ID" value="GAE30218.1"/>
    <property type="molecule type" value="Genomic_DNA"/>
</dbReference>
<keyword evidence="6 8" id="KW-1133">Transmembrane helix</keyword>
<dbReference type="NCBIfam" id="TIGR03426">
    <property type="entry name" value="shape_MreD"/>
    <property type="match status" value="1"/>
</dbReference>
<keyword evidence="7 8" id="KW-0472">Membrane</keyword>
<evidence type="ECO:0000256" key="3">
    <source>
        <dbReference type="ARBA" id="ARBA00022475"/>
    </source>
</evidence>
<comment type="caution">
    <text evidence="9">The sequence shown here is derived from an EMBL/GenBank/DDBJ whole genome shotgun (WGS) entry which is preliminary data.</text>
</comment>
<gene>
    <name evidence="9" type="ORF">JCM9152_1616</name>
</gene>
<evidence type="ECO:0000313" key="10">
    <source>
        <dbReference type="Proteomes" id="UP000018895"/>
    </source>
</evidence>
<evidence type="ECO:0000256" key="2">
    <source>
        <dbReference type="ARBA" id="ARBA00007776"/>
    </source>
</evidence>
<feature type="transmembrane region" description="Helical" evidence="8">
    <location>
        <begin position="100"/>
        <end position="119"/>
    </location>
</feature>
<comment type="similarity">
    <text evidence="2">Belongs to the MreD family.</text>
</comment>
<evidence type="ECO:0000256" key="5">
    <source>
        <dbReference type="ARBA" id="ARBA00022960"/>
    </source>
</evidence>
<evidence type="ECO:0000256" key="1">
    <source>
        <dbReference type="ARBA" id="ARBA00004651"/>
    </source>
</evidence>
<evidence type="ECO:0000256" key="8">
    <source>
        <dbReference type="SAM" id="Phobius"/>
    </source>
</evidence>
<sequence>MSRAYIPLIVFFFFVIEGTLFQLFVPHHHEWSYVFVPRFMIVFIILIGIHFTRPVSLVYGLIVGVIYDVVYTQLLGAYIFGFALIGYFFVFPYKRVQDMFLVQLVIIIAALVFFEYYQYGLYALIGLTDIEHRVFLQERVLTSVVLNTAFAILIYFPFLKLMQYVQKQEMVRNR</sequence>
<dbReference type="GO" id="GO:0008360">
    <property type="term" value="P:regulation of cell shape"/>
    <property type="evidence" value="ECO:0007669"/>
    <property type="project" value="UniProtKB-KW"/>
</dbReference>
<evidence type="ECO:0000256" key="4">
    <source>
        <dbReference type="ARBA" id="ARBA00022692"/>
    </source>
</evidence>
<dbReference type="STRING" id="1236971.JCM9152_1616"/>
<dbReference type="OrthoDB" id="1653857at2"/>
<keyword evidence="5" id="KW-0133">Cell shape</keyword>
<feature type="transmembrane region" description="Helical" evidence="8">
    <location>
        <begin position="32"/>
        <end position="51"/>
    </location>
</feature>
<dbReference type="RefSeq" id="WP_035342671.1">
    <property type="nucleotide sequence ID" value="NZ_BAUU01000009.1"/>
</dbReference>
<reference evidence="9" key="1">
    <citation type="journal article" date="2014" name="Genome Announc.">
        <title>Draft Genome Sequences of Three Alkaliphilic Bacillus Strains, Bacillus wakoensis JCM 9140T, Bacillus akibai JCM 9157T, and Bacillus hemicellulosilyticus JCM 9152T.</title>
        <authorList>
            <person name="Yuki M."/>
            <person name="Oshima K."/>
            <person name="Suda W."/>
            <person name="Oshida Y."/>
            <person name="Kitamura K."/>
            <person name="Iida T."/>
            <person name="Hattori M."/>
            <person name="Ohkuma M."/>
        </authorList>
    </citation>
    <scope>NUCLEOTIDE SEQUENCE [LARGE SCALE GENOMIC DNA]</scope>
    <source>
        <strain evidence="9">JCM 9152</strain>
    </source>
</reference>
<dbReference type="AlphaFoldDB" id="W4QEX7"/>
<protein>
    <submittedName>
        <fullName evidence="9">Rod shape-determining protein MreD</fullName>
    </submittedName>
</protein>
<evidence type="ECO:0000313" key="9">
    <source>
        <dbReference type="EMBL" id="GAE30218.1"/>
    </source>
</evidence>
<keyword evidence="4 8" id="KW-0812">Transmembrane</keyword>
<comment type="subcellular location">
    <subcellularLocation>
        <location evidence="1">Cell membrane</location>
        <topology evidence="1">Multi-pass membrane protein</topology>
    </subcellularLocation>
</comment>
<proteinExistence type="inferred from homology"/>
<evidence type="ECO:0000256" key="6">
    <source>
        <dbReference type="ARBA" id="ARBA00022989"/>
    </source>
</evidence>
<dbReference type="Pfam" id="PF04093">
    <property type="entry name" value="MreD"/>
    <property type="match status" value="1"/>
</dbReference>
<feature type="transmembrane region" description="Helical" evidence="8">
    <location>
        <begin position="139"/>
        <end position="158"/>
    </location>
</feature>
<dbReference type="Proteomes" id="UP000018895">
    <property type="component" value="Unassembled WGS sequence"/>
</dbReference>